<dbReference type="PANTHER" id="PTHR21485:SF6">
    <property type="entry name" value="N-ACYLNEURAMINATE CYTIDYLYLTRANSFERASE-RELATED"/>
    <property type="match status" value="1"/>
</dbReference>
<dbReference type="InterPro" id="IPR003329">
    <property type="entry name" value="Cytidylyl_trans"/>
</dbReference>
<dbReference type="RefSeq" id="WP_233392623.1">
    <property type="nucleotide sequence ID" value="NZ_JAJTWT010000005.1"/>
</dbReference>
<dbReference type="Proteomes" id="UP001201463">
    <property type="component" value="Unassembled WGS sequence"/>
</dbReference>
<sequence>MIDGLSVLALVPARGGSKGIPGKNIVSLGGRPMIAWTIEAARDSRYVDRVVLSSDDATIMKVAADYGCEVPFERPDRLATDEASTMDVVFDALDRLPAYDLVVLLQPTSPLREGADIDASLERLLASGAPSCVSLRRAREHPYLTYRLADDGAMVAYAQPSQDQSLRRQDLPAAWCLNGAVYAAHTDWLRKHRSFVSPETVGYPMPESRSIDIDTPADLNAAESAILARDRQER</sequence>
<comment type="caution">
    <text evidence="1">The sequence shown here is derived from an EMBL/GenBank/DDBJ whole genome shotgun (WGS) entry which is preliminary data.</text>
</comment>
<dbReference type="PANTHER" id="PTHR21485">
    <property type="entry name" value="HAD SUPERFAMILY MEMBERS CMAS AND KDSC"/>
    <property type="match status" value="1"/>
</dbReference>
<keyword evidence="1" id="KW-0808">Transferase</keyword>
<dbReference type="GO" id="GO:0016779">
    <property type="term" value="F:nucleotidyltransferase activity"/>
    <property type="evidence" value="ECO:0007669"/>
    <property type="project" value="UniProtKB-KW"/>
</dbReference>
<proteinExistence type="predicted"/>
<organism evidence="1 2">
    <name type="scientific">Pelomonas caseinilytica</name>
    <dbReference type="NCBI Taxonomy" id="2906763"/>
    <lineage>
        <taxon>Bacteria</taxon>
        <taxon>Pseudomonadati</taxon>
        <taxon>Pseudomonadota</taxon>
        <taxon>Betaproteobacteria</taxon>
        <taxon>Burkholderiales</taxon>
        <taxon>Sphaerotilaceae</taxon>
        <taxon>Roseateles</taxon>
    </lineage>
</organism>
<reference evidence="1 2" key="1">
    <citation type="submission" date="2021-12" db="EMBL/GenBank/DDBJ databases">
        <title>Genome seq of p7.</title>
        <authorList>
            <person name="Seo T."/>
        </authorList>
    </citation>
    <scope>NUCLEOTIDE SEQUENCE [LARGE SCALE GENOMIC DNA]</scope>
    <source>
        <strain evidence="1 2">P7</strain>
    </source>
</reference>
<dbReference type="Gene3D" id="3.90.550.10">
    <property type="entry name" value="Spore Coat Polysaccharide Biosynthesis Protein SpsA, Chain A"/>
    <property type="match status" value="1"/>
</dbReference>
<gene>
    <name evidence="1" type="ORF">LXT12_13030</name>
</gene>
<name>A0ABS8XEN2_9BURK</name>
<evidence type="ECO:0000313" key="2">
    <source>
        <dbReference type="Proteomes" id="UP001201463"/>
    </source>
</evidence>
<dbReference type="InterPro" id="IPR050793">
    <property type="entry name" value="CMP-NeuNAc_synthase"/>
</dbReference>
<dbReference type="InterPro" id="IPR029044">
    <property type="entry name" value="Nucleotide-diphossugar_trans"/>
</dbReference>
<protein>
    <submittedName>
        <fullName evidence="1">Acylneuraminate cytidylyltransferase family protein</fullName>
    </submittedName>
</protein>
<accession>A0ABS8XEN2</accession>
<keyword evidence="1" id="KW-0548">Nucleotidyltransferase</keyword>
<evidence type="ECO:0000313" key="1">
    <source>
        <dbReference type="EMBL" id="MCE4538175.1"/>
    </source>
</evidence>
<dbReference type="Pfam" id="PF02348">
    <property type="entry name" value="CTP_transf_3"/>
    <property type="match status" value="1"/>
</dbReference>
<dbReference type="SUPFAM" id="SSF53448">
    <property type="entry name" value="Nucleotide-diphospho-sugar transferases"/>
    <property type="match status" value="1"/>
</dbReference>
<dbReference type="EMBL" id="JAJTWT010000005">
    <property type="protein sequence ID" value="MCE4538175.1"/>
    <property type="molecule type" value="Genomic_DNA"/>
</dbReference>
<keyword evidence="2" id="KW-1185">Reference proteome</keyword>
<dbReference type="CDD" id="cd02513">
    <property type="entry name" value="CMP-NeuAc_Synthase"/>
    <property type="match status" value="1"/>
</dbReference>